<dbReference type="EMBL" id="AMXD01000052">
    <property type="protein sequence ID" value="ENO85542.1"/>
    <property type="molecule type" value="Genomic_DNA"/>
</dbReference>
<accession>N6YT30</accession>
<comment type="caution">
    <text evidence="1">The sequence shown here is derived from an EMBL/GenBank/DDBJ whole genome shotgun (WGS) entry which is preliminary data.</text>
</comment>
<evidence type="ECO:0000313" key="2">
    <source>
        <dbReference type="Proteomes" id="UP000013042"/>
    </source>
</evidence>
<dbReference type="Proteomes" id="UP000013042">
    <property type="component" value="Unassembled WGS sequence"/>
</dbReference>
<sequence>MYAKQDVTHAILRVAGEEIRAHRFVSWDGMYAASDGGPDDDSCGVSLSRAEEFSMVVVITHYSAVVEAAEPIEFAAYVRPADDGSGRAVTGSMHNHCGRALRPALAAGSFFEVQLLPHHHP</sequence>
<protein>
    <submittedName>
        <fullName evidence="1">Uncharacterized protein</fullName>
    </submittedName>
</protein>
<reference evidence="1 2" key="1">
    <citation type="submission" date="2012-09" db="EMBL/GenBank/DDBJ databases">
        <title>Draft Genome Sequences of 6 Strains from Genus Thauera.</title>
        <authorList>
            <person name="Liu B."/>
            <person name="Shapleigh J.P."/>
            <person name="Frostegard A.H."/>
        </authorList>
    </citation>
    <scope>NUCLEOTIDE SEQUENCE [LARGE SCALE GENOMIC DNA]</scope>
    <source>
        <strain evidence="1 2">S2</strain>
    </source>
</reference>
<name>N6YT30_THASP</name>
<gene>
    <name evidence="1" type="ORF">C665_10037</name>
</gene>
<dbReference type="RefSeq" id="WP_004307539.1">
    <property type="nucleotide sequence ID" value="NZ_AMXD01000052.1"/>
</dbReference>
<organism evidence="1 2">
    <name type="scientific">Thauera aminoaromatica S2</name>
    <dbReference type="NCBI Taxonomy" id="1234381"/>
    <lineage>
        <taxon>Bacteria</taxon>
        <taxon>Pseudomonadati</taxon>
        <taxon>Pseudomonadota</taxon>
        <taxon>Betaproteobacteria</taxon>
        <taxon>Rhodocyclales</taxon>
        <taxon>Zoogloeaceae</taxon>
        <taxon>Thauera</taxon>
    </lineage>
</organism>
<proteinExistence type="predicted"/>
<dbReference type="AlphaFoldDB" id="N6YT30"/>
<evidence type="ECO:0000313" key="1">
    <source>
        <dbReference type="EMBL" id="ENO85542.1"/>
    </source>
</evidence>